<organism evidence="1 2">
    <name type="scientific">Prunus armeniaca</name>
    <name type="common">Apricot</name>
    <name type="synonym">Armeniaca vulgaris</name>
    <dbReference type="NCBI Taxonomy" id="36596"/>
    <lineage>
        <taxon>Eukaryota</taxon>
        <taxon>Viridiplantae</taxon>
        <taxon>Streptophyta</taxon>
        <taxon>Embryophyta</taxon>
        <taxon>Tracheophyta</taxon>
        <taxon>Spermatophyta</taxon>
        <taxon>Magnoliopsida</taxon>
        <taxon>eudicotyledons</taxon>
        <taxon>Gunneridae</taxon>
        <taxon>Pentapetalae</taxon>
        <taxon>rosids</taxon>
        <taxon>fabids</taxon>
        <taxon>Rosales</taxon>
        <taxon>Rosaceae</taxon>
        <taxon>Amygdaloideae</taxon>
        <taxon>Amygdaleae</taxon>
        <taxon>Prunus</taxon>
    </lineage>
</organism>
<keyword evidence="2" id="KW-1185">Reference proteome</keyword>
<accession>A0A6J5YBS5</accession>
<name>A0A6J5YBS5_PRUAR</name>
<proteinExistence type="predicted"/>
<evidence type="ECO:0000313" key="2">
    <source>
        <dbReference type="Proteomes" id="UP000507245"/>
    </source>
</evidence>
<evidence type="ECO:0000313" key="1">
    <source>
        <dbReference type="EMBL" id="CAB4321972.1"/>
    </source>
</evidence>
<protein>
    <submittedName>
        <fullName evidence="1">Uncharacterized protein</fullName>
    </submittedName>
</protein>
<dbReference type="Proteomes" id="UP000507245">
    <property type="component" value="Unassembled WGS sequence"/>
</dbReference>
<sequence length="61" mass="6848">MGLRFAGPLIVPKPAQYNLKRHGVVLGWLSSFKEWENEGGFPNSRNCRVVFQISGGEQLCK</sequence>
<gene>
    <name evidence="1" type="ORF">ORAREDHAP_LOCUS51260</name>
</gene>
<dbReference type="AlphaFoldDB" id="A0A6J5YBS5"/>
<dbReference type="EMBL" id="CAEKKB010000008">
    <property type="protein sequence ID" value="CAB4321972.1"/>
    <property type="molecule type" value="Genomic_DNA"/>
</dbReference>
<reference evidence="2" key="1">
    <citation type="journal article" date="2020" name="Genome Biol.">
        <title>Gamete binning: chromosome-level and haplotype-resolved genome assembly enabled by high-throughput single-cell sequencing of gamete genomes.</title>
        <authorList>
            <person name="Campoy J.A."/>
            <person name="Sun H."/>
            <person name="Goel M."/>
            <person name="Jiao W.-B."/>
            <person name="Folz-Donahue K."/>
            <person name="Wang N."/>
            <person name="Rubio M."/>
            <person name="Liu C."/>
            <person name="Kukat C."/>
            <person name="Ruiz D."/>
            <person name="Huettel B."/>
            <person name="Schneeberger K."/>
        </authorList>
    </citation>
    <scope>NUCLEOTIDE SEQUENCE [LARGE SCALE GENOMIC DNA]</scope>
    <source>
        <strain evidence="2">cv. Rojo Pasion</strain>
    </source>
</reference>